<dbReference type="STRING" id="580166.AUP43_13350"/>
<evidence type="ECO:0000313" key="2">
    <source>
        <dbReference type="EMBL" id="KZD02878.1"/>
    </source>
</evidence>
<keyword evidence="3" id="KW-1185">Reference proteome</keyword>
<dbReference type="AlphaFoldDB" id="A0A154VNS2"/>
<accession>A0A154VNS2</accession>
<protein>
    <recommendedName>
        <fullName evidence="4">DUF983 domain-containing protein</fullName>
    </recommendedName>
</protein>
<dbReference type="InterPro" id="IPR009325">
    <property type="entry name" value="DUF983"/>
</dbReference>
<reference evidence="2 3" key="1">
    <citation type="submission" date="2015-12" db="EMBL/GenBank/DDBJ databases">
        <title>Genome sequence of Oceanibaculum pacificum MCCC 1A02656.</title>
        <authorList>
            <person name="Lu L."/>
            <person name="Lai Q."/>
            <person name="Shao Z."/>
            <person name="Qian P."/>
        </authorList>
    </citation>
    <scope>NUCLEOTIDE SEQUENCE [LARGE SCALE GENOMIC DNA]</scope>
    <source>
        <strain evidence="2 3">MCCC 1A02656</strain>
    </source>
</reference>
<dbReference type="EMBL" id="LPXN01000150">
    <property type="protein sequence ID" value="KZD02878.1"/>
    <property type="molecule type" value="Genomic_DNA"/>
</dbReference>
<name>A0A154VNS2_9PROT</name>
<proteinExistence type="predicted"/>
<gene>
    <name evidence="2" type="ORF">AUP43_13350</name>
</gene>
<evidence type="ECO:0008006" key="4">
    <source>
        <dbReference type="Google" id="ProtNLM"/>
    </source>
</evidence>
<keyword evidence="1" id="KW-0812">Transmembrane</keyword>
<evidence type="ECO:0000313" key="3">
    <source>
        <dbReference type="Proteomes" id="UP000076400"/>
    </source>
</evidence>
<dbReference type="Proteomes" id="UP000076400">
    <property type="component" value="Unassembled WGS sequence"/>
</dbReference>
<feature type="transmembrane region" description="Helical" evidence="1">
    <location>
        <begin position="70"/>
        <end position="89"/>
    </location>
</feature>
<keyword evidence="1" id="KW-0472">Membrane</keyword>
<comment type="caution">
    <text evidence="2">The sequence shown here is derived from an EMBL/GenBank/DDBJ whole genome shotgun (WGS) entry which is preliminary data.</text>
</comment>
<keyword evidence="1" id="KW-1133">Transmembrane helix</keyword>
<dbReference type="Pfam" id="PF06170">
    <property type="entry name" value="DUF983"/>
    <property type="match status" value="1"/>
</dbReference>
<feature type="transmembrane region" description="Helical" evidence="1">
    <location>
        <begin position="44"/>
        <end position="64"/>
    </location>
</feature>
<sequence>MTGLACRCPRCGRGRLFSGYLTVAESCTACSLDLRNHDSGDGPAFFVIFALAFIVTPIALLVESAVAPPLWLHAVLWSAVTLGGALALLRPFKGVLIALQYKHRGTAND</sequence>
<organism evidence="2 3">
    <name type="scientific">Oceanibaculum pacificum</name>
    <dbReference type="NCBI Taxonomy" id="580166"/>
    <lineage>
        <taxon>Bacteria</taxon>
        <taxon>Pseudomonadati</taxon>
        <taxon>Pseudomonadota</taxon>
        <taxon>Alphaproteobacteria</taxon>
        <taxon>Rhodospirillales</taxon>
        <taxon>Oceanibaculaceae</taxon>
        <taxon>Oceanibaculum</taxon>
    </lineage>
</organism>
<evidence type="ECO:0000256" key="1">
    <source>
        <dbReference type="SAM" id="Phobius"/>
    </source>
</evidence>